<dbReference type="GO" id="GO:0016407">
    <property type="term" value="F:acetyltransferase activity"/>
    <property type="evidence" value="ECO:0007669"/>
    <property type="project" value="TreeGrafter"/>
</dbReference>
<feature type="transmembrane region" description="Helical" evidence="8">
    <location>
        <begin position="244"/>
        <end position="259"/>
    </location>
</feature>
<dbReference type="InterPro" id="IPR012419">
    <property type="entry name" value="Cas1_AcylTrans_dom"/>
</dbReference>
<dbReference type="GO" id="GO:0045492">
    <property type="term" value="P:xylan biosynthetic process"/>
    <property type="evidence" value="ECO:0007669"/>
    <property type="project" value="TreeGrafter"/>
</dbReference>
<dbReference type="PANTHER" id="PTHR13533">
    <property type="entry name" value="N-ACETYLNEURAMINATE 9-O-ACETYLTRANSFERASE"/>
    <property type="match status" value="1"/>
</dbReference>
<feature type="transmembrane region" description="Helical" evidence="8">
    <location>
        <begin position="265"/>
        <end position="286"/>
    </location>
</feature>
<evidence type="ECO:0000256" key="7">
    <source>
        <dbReference type="ARBA" id="ARBA00023180"/>
    </source>
</evidence>
<keyword evidence="6 8" id="KW-0472">Membrane</keyword>
<dbReference type="GO" id="GO:0005794">
    <property type="term" value="C:Golgi apparatus"/>
    <property type="evidence" value="ECO:0007669"/>
    <property type="project" value="UniProtKB-ARBA"/>
</dbReference>
<dbReference type="Proteomes" id="UP000636800">
    <property type="component" value="Chromosome 5"/>
</dbReference>
<dbReference type="GO" id="GO:0009834">
    <property type="term" value="P:plant-type secondary cell wall biogenesis"/>
    <property type="evidence" value="ECO:0007669"/>
    <property type="project" value="TreeGrafter"/>
</dbReference>
<accession>A0A835R171</accession>
<gene>
    <name evidence="10" type="ORF">HPP92_010603</name>
</gene>
<proteinExistence type="inferred from homology"/>
<feature type="domain" description="Cas1p 10 TM acyl transferase" evidence="9">
    <location>
        <begin position="120"/>
        <end position="304"/>
    </location>
</feature>
<evidence type="ECO:0000256" key="8">
    <source>
        <dbReference type="SAM" id="Phobius"/>
    </source>
</evidence>
<evidence type="ECO:0000256" key="6">
    <source>
        <dbReference type="ARBA" id="ARBA00023136"/>
    </source>
</evidence>
<keyword evidence="3" id="KW-0808">Transferase</keyword>
<keyword evidence="7" id="KW-0325">Glycoprotein</keyword>
<dbReference type="Pfam" id="PF07779">
    <property type="entry name" value="Cas1_AcylT"/>
    <property type="match status" value="1"/>
</dbReference>
<evidence type="ECO:0000256" key="1">
    <source>
        <dbReference type="ARBA" id="ARBA00004141"/>
    </source>
</evidence>
<evidence type="ECO:0000313" key="10">
    <source>
        <dbReference type="EMBL" id="KAG0479745.1"/>
    </source>
</evidence>
<name>A0A835R171_VANPL</name>
<evidence type="ECO:0000259" key="9">
    <source>
        <dbReference type="Pfam" id="PF07779"/>
    </source>
</evidence>
<dbReference type="PANTHER" id="PTHR13533:SF48">
    <property type="entry name" value="PROTEIN REDUCED WALL ACETYLATION 2"/>
    <property type="match status" value="1"/>
</dbReference>
<feature type="transmembrane region" description="Helical" evidence="8">
    <location>
        <begin position="146"/>
        <end position="163"/>
    </location>
</feature>
<keyword evidence="4 8" id="KW-0812">Transmembrane</keyword>
<evidence type="ECO:0000256" key="3">
    <source>
        <dbReference type="ARBA" id="ARBA00022679"/>
    </source>
</evidence>
<keyword evidence="5 8" id="KW-1133">Transmembrane helix</keyword>
<evidence type="ECO:0000256" key="2">
    <source>
        <dbReference type="ARBA" id="ARBA00010666"/>
    </source>
</evidence>
<feature type="transmembrane region" description="Helical" evidence="8">
    <location>
        <begin position="293"/>
        <end position="313"/>
    </location>
</feature>
<reference evidence="10 11" key="1">
    <citation type="journal article" date="2020" name="Nat. Food">
        <title>A phased Vanilla planifolia genome enables genetic improvement of flavour and production.</title>
        <authorList>
            <person name="Hasing T."/>
            <person name="Tang H."/>
            <person name="Brym M."/>
            <person name="Khazi F."/>
            <person name="Huang T."/>
            <person name="Chambers A.H."/>
        </authorList>
    </citation>
    <scope>NUCLEOTIDE SEQUENCE [LARGE SCALE GENOMIC DNA]</scope>
    <source>
        <tissue evidence="10">Leaf</tissue>
    </source>
</reference>
<evidence type="ECO:0000313" key="11">
    <source>
        <dbReference type="Proteomes" id="UP000636800"/>
    </source>
</evidence>
<feature type="transmembrane region" description="Helical" evidence="8">
    <location>
        <begin position="12"/>
        <end position="28"/>
    </location>
</feature>
<comment type="similarity">
    <text evidence="2">Belongs to the PC-esterase family. CASD1 subfamily.</text>
</comment>
<comment type="subcellular location">
    <subcellularLocation>
        <location evidence="1">Membrane</location>
        <topology evidence="1">Multi-pass membrane protein</topology>
    </subcellularLocation>
</comment>
<dbReference type="GO" id="GO:0016020">
    <property type="term" value="C:membrane"/>
    <property type="evidence" value="ECO:0007669"/>
    <property type="project" value="UniProtKB-SubCell"/>
</dbReference>
<dbReference type="AlphaFoldDB" id="A0A835R171"/>
<dbReference type="GO" id="GO:0010411">
    <property type="term" value="P:xyloglucan metabolic process"/>
    <property type="evidence" value="ECO:0007669"/>
    <property type="project" value="TreeGrafter"/>
</dbReference>
<comment type="caution">
    <text evidence="10">The sequence shown here is derived from an EMBL/GenBank/DDBJ whole genome shotgun (WGS) entry which is preliminary data.</text>
</comment>
<keyword evidence="11" id="KW-1185">Reference proteome</keyword>
<dbReference type="EMBL" id="JADCNL010000005">
    <property type="protein sequence ID" value="KAG0479745.1"/>
    <property type="molecule type" value="Genomic_DNA"/>
</dbReference>
<evidence type="ECO:0000256" key="4">
    <source>
        <dbReference type="ARBA" id="ARBA00022692"/>
    </source>
</evidence>
<evidence type="ECO:0000256" key="5">
    <source>
        <dbReference type="ARBA" id="ARBA00022989"/>
    </source>
</evidence>
<organism evidence="10 11">
    <name type="scientific">Vanilla planifolia</name>
    <name type="common">Vanilla</name>
    <dbReference type="NCBI Taxonomy" id="51239"/>
    <lineage>
        <taxon>Eukaryota</taxon>
        <taxon>Viridiplantae</taxon>
        <taxon>Streptophyta</taxon>
        <taxon>Embryophyta</taxon>
        <taxon>Tracheophyta</taxon>
        <taxon>Spermatophyta</taxon>
        <taxon>Magnoliopsida</taxon>
        <taxon>Liliopsida</taxon>
        <taxon>Asparagales</taxon>
        <taxon>Orchidaceae</taxon>
        <taxon>Vanilloideae</taxon>
        <taxon>Vanilleae</taxon>
        <taxon>Vanilla</taxon>
    </lineage>
</organism>
<feature type="transmembrane region" description="Helical" evidence="8">
    <location>
        <begin position="207"/>
        <end position="232"/>
    </location>
</feature>
<protein>
    <recommendedName>
        <fullName evidence="9">Cas1p 10 TM acyl transferase domain-containing protein</fullName>
    </recommendedName>
</protein>
<sequence length="317" mass="37002">MKIFGPVSPGQVSFLLGYVPVFLVWVYSESLKKCRRKDDSELVGHSGAILVGVSGQGREDPTENLLEEGSLVLLKAMFVVQVLLPGQGLLDRESSYFKSHVSWVSPNPWTQNNFWRTEFGGLLLYYYICDRTDLFGESRKAYNRDFFFFLYFLLIIVAAMTSFKVHNDCSTLSGKVTMYLNRHQTEEWKGWMQVLFLMYHYFAAKEIYNAIRIFIAAYVWMTGFGNFSYYYVRKDFSVTRFAQMMWRLNFFVAFCCIVLDNHYMLYYICPMHTFFTLMVYISLGFLNKHNDRGLVIAIKIVACFFGDGIYMGGTWCF</sequence>